<evidence type="ECO:0000313" key="3">
    <source>
        <dbReference type="Proteomes" id="UP000318483"/>
    </source>
</evidence>
<dbReference type="EMBL" id="CP042261">
    <property type="protein sequence ID" value="QDY69032.1"/>
    <property type="molecule type" value="Genomic_DNA"/>
</dbReference>
<protein>
    <submittedName>
        <fullName evidence="2">Twin-arginine translocation pathway signal</fullName>
    </submittedName>
</protein>
<dbReference type="KEGG" id="lit:FPZ52_04905"/>
<evidence type="ECO:0000259" key="1">
    <source>
        <dbReference type="Pfam" id="PF04366"/>
    </source>
</evidence>
<dbReference type="PROSITE" id="PS51318">
    <property type="entry name" value="TAT"/>
    <property type="match status" value="1"/>
</dbReference>
<organism evidence="2 3">
    <name type="scientific">Qingshengfaniella alkalisoli</name>
    <dbReference type="NCBI Taxonomy" id="2599296"/>
    <lineage>
        <taxon>Bacteria</taxon>
        <taxon>Pseudomonadati</taxon>
        <taxon>Pseudomonadota</taxon>
        <taxon>Alphaproteobacteria</taxon>
        <taxon>Rhodobacterales</taxon>
        <taxon>Paracoccaceae</taxon>
        <taxon>Qingshengfaniella</taxon>
    </lineage>
</organism>
<proteinExistence type="predicted"/>
<dbReference type="Pfam" id="PF04366">
    <property type="entry name" value="Ysc84"/>
    <property type="match status" value="1"/>
</dbReference>
<evidence type="ECO:0000313" key="2">
    <source>
        <dbReference type="EMBL" id="QDY69032.1"/>
    </source>
</evidence>
<gene>
    <name evidence="2" type="ORF">FPZ52_04905</name>
</gene>
<dbReference type="AlphaFoldDB" id="A0A5B8IS41"/>
<dbReference type="InterPro" id="IPR007461">
    <property type="entry name" value="Ysc84_actin-binding"/>
</dbReference>
<dbReference type="OrthoDB" id="7847492at2"/>
<feature type="domain" description="Ysc84 actin-binding" evidence="1">
    <location>
        <begin position="97"/>
        <end position="180"/>
    </location>
</feature>
<sequence>MSIFSRRGFMLGAVATGVAACDNSVGSNGAGVIDQRVQATLDYMYRTYPDTRALADNSAGMLVMPLVAEAGFFVGGSYGEGALLVNGVTVDHYSATQASVGLQIGAQQYAHTLFFMSPDALLRFRTSPGWSAGGDIEYVGGDYSGNIKADSTQSQSAVIALVFAQQGLRVGAALEGTKYTRILR</sequence>
<name>A0A5B8IS41_9RHOB</name>
<dbReference type="RefSeq" id="WP_146364251.1">
    <property type="nucleotide sequence ID" value="NZ_CP042261.1"/>
</dbReference>
<dbReference type="Proteomes" id="UP000318483">
    <property type="component" value="Chromosome"/>
</dbReference>
<dbReference type="PROSITE" id="PS51257">
    <property type="entry name" value="PROKAR_LIPOPROTEIN"/>
    <property type="match status" value="1"/>
</dbReference>
<accession>A0A5B8IS41</accession>
<keyword evidence="3" id="KW-1185">Reference proteome</keyword>
<reference evidence="2 3" key="1">
    <citation type="submission" date="2019-07" db="EMBL/GenBank/DDBJ databases">
        <title>Litoreibacter alkalisoli sp. nov., isolated from saline-alkaline soil.</title>
        <authorList>
            <person name="Wang S."/>
            <person name="Xu L."/>
            <person name="Xing Y.-T."/>
            <person name="Sun J.-Q."/>
        </authorList>
    </citation>
    <scope>NUCLEOTIDE SEQUENCE [LARGE SCALE GENOMIC DNA]</scope>
    <source>
        <strain evidence="2 3">LN3S51</strain>
    </source>
</reference>
<dbReference type="InterPro" id="IPR006311">
    <property type="entry name" value="TAT_signal"/>
</dbReference>